<protein>
    <submittedName>
        <fullName evidence="2">Pseudaminic acid cytidylyltransferase</fullName>
    </submittedName>
</protein>
<evidence type="ECO:0000313" key="4">
    <source>
        <dbReference type="Proteomes" id="UP000270112"/>
    </source>
</evidence>
<name>A0A3N0IWN2_9ACTN</name>
<evidence type="ECO:0000313" key="3">
    <source>
        <dbReference type="Proteomes" id="UP000253817"/>
    </source>
</evidence>
<dbReference type="AlphaFoldDB" id="A0A3N0IWN2"/>
<dbReference type="Pfam" id="PF02348">
    <property type="entry name" value="CTP_transf_3"/>
    <property type="match status" value="1"/>
</dbReference>
<keyword evidence="2" id="KW-0808">Transferase</keyword>
<keyword evidence="3" id="KW-1185">Reference proteome</keyword>
<dbReference type="EMBL" id="QICC01000038">
    <property type="protein sequence ID" value="RNM41401.1"/>
    <property type="molecule type" value="Genomic_DNA"/>
</dbReference>
<dbReference type="InterPro" id="IPR020039">
    <property type="entry name" value="PseF"/>
</dbReference>
<dbReference type="SUPFAM" id="SSF53448">
    <property type="entry name" value="Nucleotide-diphospho-sugar transferases"/>
    <property type="match status" value="1"/>
</dbReference>
<reference evidence="2" key="3">
    <citation type="journal article" date="2019" name="Microbiol. Resour. Announc.">
        <title>Draft Genome Sequences of Type Strains of Gordonibacter faecihominis, Paraeggerthella hongkongensis, Parvibacter caecicola,Slackia equolifaciens, Slackia faecicanis, and Slackia isoflavoniconvertens.</title>
        <authorList>
            <person name="Danylec N."/>
            <person name="Stoll D.A."/>
            <person name="Dotsch A."/>
            <person name="Huch M."/>
        </authorList>
    </citation>
    <scope>NUCLEOTIDE SEQUENCE</scope>
    <source>
        <strain evidence="2">DSM 16107</strain>
    </source>
</reference>
<dbReference type="EMBL" id="PPTT01000039">
    <property type="protein sequence ID" value="RDB65406.1"/>
    <property type="molecule type" value="Genomic_DNA"/>
</dbReference>
<evidence type="ECO:0000313" key="1">
    <source>
        <dbReference type="EMBL" id="RDB65406.1"/>
    </source>
</evidence>
<dbReference type="Proteomes" id="UP000270112">
    <property type="component" value="Unassembled WGS sequence"/>
</dbReference>
<dbReference type="PANTHER" id="PTHR21485">
    <property type="entry name" value="HAD SUPERFAMILY MEMBERS CMAS AND KDSC"/>
    <property type="match status" value="1"/>
</dbReference>
<dbReference type="InterPro" id="IPR003329">
    <property type="entry name" value="Cytidylyl_trans"/>
</dbReference>
<reference evidence="1 3" key="1">
    <citation type="journal article" date="2018" name="Elife">
        <title>Discovery and characterization of a prevalent human gut bacterial enzyme sufficient for the inactivation of a family of plant toxins.</title>
        <authorList>
            <person name="Koppel N."/>
            <person name="Bisanz J.E."/>
            <person name="Pandelia M.E."/>
            <person name="Turnbaugh P.J."/>
            <person name="Balskus E.P."/>
        </authorList>
    </citation>
    <scope>NUCLEOTIDE SEQUENCE [LARGE SCALE GENOMIC DNA]</scope>
    <source>
        <strain evidence="1 3">DSM 16107</strain>
    </source>
</reference>
<keyword evidence="2" id="KW-0548">Nucleotidyltransferase</keyword>
<dbReference type="RefSeq" id="WP_114547725.1">
    <property type="nucleotide sequence ID" value="NZ_PPTT01000039.1"/>
</dbReference>
<dbReference type="InterPro" id="IPR050793">
    <property type="entry name" value="CMP-NeuNAc_synthase"/>
</dbReference>
<organism evidence="2 4">
    <name type="scientific">Eggerthella sinensis</name>
    <dbReference type="NCBI Taxonomy" id="242230"/>
    <lineage>
        <taxon>Bacteria</taxon>
        <taxon>Bacillati</taxon>
        <taxon>Actinomycetota</taxon>
        <taxon>Coriobacteriia</taxon>
        <taxon>Eggerthellales</taxon>
        <taxon>Eggerthellaceae</taxon>
        <taxon>Eggerthella</taxon>
    </lineage>
</organism>
<comment type="caution">
    <text evidence="2">The sequence shown here is derived from an EMBL/GenBank/DDBJ whole genome shotgun (WGS) entry which is preliminary data.</text>
</comment>
<dbReference type="Gene3D" id="3.90.550.10">
    <property type="entry name" value="Spore Coat Polysaccharide Biosynthesis Protein SpsA, Chain A"/>
    <property type="match status" value="1"/>
</dbReference>
<accession>A0A3N0IWN2</accession>
<dbReference type="CDD" id="cd02513">
    <property type="entry name" value="CMP-NeuAc_Synthase"/>
    <property type="match status" value="1"/>
</dbReference>
<dbReference type="Proteomes" id="UP000253817">
    <property type="component" value="Unassembled WGS sequence"/>
</dbReference>
<dbReference type="InterPro" id="IPR029044">
    <property type="entry name" value="Nucleotide-diphossugar_trans"/>
</dbReference>
<gene>
    <name evidence="2" type="primary">pseF</name>
    <name evidence="1" type="ORF">C1876_15980</name>
    <name evidence="2" type="ORF">DMP09_09955</name>
</gene>
<reference evidence="4" key="2">
    <citation type="submission" date="2018-05" db="EMBL/GenBank/DDBJ databases">
        <title>Genome Sequencing of selected type strains of the family Eggerthellaceae.</title>
        <authorList>
            <person name="Danylec N."/>
            <person name="Stoll D.A."/>
            <person name="Doetsch A."/>
            <person name="Huch M."/>
        </authorList>
    </citation>
    <scope>NUCLEOTIDE SEQUENCE [LARGE SCALE GENOMIC DNA]</scope>
    <source>
        <strain evidence="4">DSM 16107</strain>
    </source>
</reference>
<sequence>MNNIAIITARGGSKRIPRKNIKEFCGKPIIAYSIEAALESGLFDEVMVSTDDEEIAEVARFYGASVPFMRSKETSDDYATTADVIIEVLKEYEERGGNFGLLCCIYPTAPFVSADELAKAWDIIESGAPSVIPVTDFDFPPQRGFCISEDESIFYAYPEYAFSRSQDLPRMVHDCGRFFMARTEVFLTHETAVVEGCRSLYIDPRFVQDIDTMQDWELAEMKYRMMRKR</sequence>
<dbReference type="OrthoDB" id="9805604at2"/>
<evidence type="ECO:0000313" key="2">
    <source>
        <dbReference type="EMBL" id="RNM41401.1"/>
    </source>
</evidence>
<dbReference type="GO" id="GO:0008781">
    <property type="term" value="F:N-acylneuraminate cytidylyltransferase activity"/>
    <property type="evidence" value="ECO:0007669"/>
    <property type="project" value="TreeGrafter"/>
</dbReference>
<proteinExistence type="predicted"/>
<dbReference type="PANTHER" id="PTHR21485:SF6">
    <property type="entry name" value="N-ACYLNEURAMINATE CYTIDYLYLTRANSFERASE-RELATED"/>
    <property type="match status" value="1"/>
</dbReference>
<dbReference type="NCBIfam" id="TIGR03584">
    <property type="entry name" value="PseF"/>
    <property type="match status" value="1"/>
</dbReference>